<feature type="transmembrane region" description="Helical" evidence="6">
    <location>
        <begin position="425"/>
        <end position="447"/>
    </location>
</feature>
<evidence type="ECO:0000256" key="6">
    <source>
        <dbReference type="SAM" id="Phobius"/>
    </source>
</evidence>
<dbReference type="GO" id="GO:0005774">
    <property type="term" value="C:vacuolar membrane"/>
    <property type="evidence" value="ECO:0007669"/>
    <property type="project" value="TreeGrafter"/>
</dbReference>
<comment type="caution">
    <text evidence="8">The sequence shown here is derived from an EMBL/GenBank/DDBJ whole genome shotgun (WGS) entry which is preliminary data.</text>
</comment>
<feature type="transmembrane region" description="Helical" evidence="6">
    <location>
        <begin position="272"/>
        <end position="297"/>
    </location>
</feature>
<feature type="region of interest" description="Disordered" evidence="5">
    <location>
        <begin position="1"/>
        <end position="36"/>
    </location>
</feature>
<evidence type="ECO:0000256" key="5">
    <source>
        <dbReference type="SAM" id="MobiDB-lite"/>
    </source>
</evidence>
<dbReference type="EMBL" id="JALNTZ010000004">
    <property type="protein sequence ID" value="KAJ3653327.1"/>
    <property type="molecule type" value="Genomic_DNA"/>
</dbReference>
<dbReference type="AlphaFoldDB" id="A0AA38IBQ5"/>
<keyword evidence="2 6" id="KW-0812">Transmembrane</keyword>
<dbReference type="GO" id="GO:0015179">
    <property type="term" value="F:L-amino acid transmembrane transporter activity"/>
    <property type="evidence" value="ECO:0007669"/>
    <property type="project" value="TreeGrafter"/>
</dbReference>
<accession>A0AA38IBQ5</accession>
<gene>
    <name evidence="8" type="ORF">Zmor_012584</name>
</gene>
<feature type="transmembrane region" description="Helical" evidence="6">
    <location>
        <begin position="321"/>
        <end position="340"/>
    </location>
</feature>
<evidence type="ECO:0000256" key="4">
    <source>
        <dbReference type="ARBA" id="ARBA00023136"/>
    </source>
</evidence>
<feature type="transmembrane region" description="Helical" evidence="6">
    <location>
        <begin position="66"/>
        <end position="84"/>
    </location>
</feature>
<keyword evidence="3 6" id="KW-1133">Transmembrane helix</keyword>
<feature type="transmembrane region" description="Helical" evidence="6">
    <location>
        <begin position="132"/>
        <end position="154"/>
    </location>
</feature>
<comment type="subcellular location">
    <subcellularLocation>
        <location evidence="1">Membrane</location>
        <topology evidence="1">Multi-pass membrane protein</topology>
    </subcellularLocation>
</comment>
<dbReference type="PANTHER" id="PTHR22950">
    <property type="entry name" value="AMINO ACID TRANSPORTER"/>
    <property type="match status" value="1"/>
</dbReference>
<reference evidence="8" key="1">
    <citation type="journal article" date="2023" name="G3 (Bethesda)">
        <title>Whole genome assemblies of Zophobas morio and Tenebrio molitor.</title>
        <authorList>
            <person name="Kaur S."/>
            <person name="Stinson S.A."/>
            <person name="diCenzo G.C."/>
        </authorList>
    </citation>
    <scope>NUCLEOTIDE SEQUENCE</scope>
    <source>
        <strain evidence="8">QUZm001</strain>
    </source>
</reference>
<feature type="domain" description="Amino acid transporter transmembrane" evidence="7">
    <location>
        <begin position="39"/>
        <end position="444"/>
    </location>
</feature>
<protein>
    <recommendedName>
        <fullName evidence="7">Amino acid transporter transmembrane domain-containing protein</fullName>
    </recommendedName>
</protein>
<evidence type="ECO:0000259" key="7">
    <source>
        <dbReference type="Pfam" id="PF01490"/>
    </source>
</evidence>
<proteinExistence type="predicted"/>
<feature type="transmembrane region" description="Helical" evidence="6">
    <location>
        <begin position="174"/>
        <end position="192"/>
    </location>
</feature>
<evidence type="ECO:0000256" key="2">
    <source>
        <dbReference type="ARBA" id="ARBA00022692"/>
    </source>
</evidence>
<keyword evidence="4 6" id="KW-0472">Membrane</keyword>
<feature type="transmembrane region" description="Helical" evidence="6">
    <location>
        <begin position="240"/>
        <end position="260"/>
    </location>
</feature>
<organism evidence="8 9">
    <name type="scientific">Zophobas morio</name>
    <dbReference type="NCBI Taxonomy" id="2755281"/>
    <lineage>
        <taxon>Eukaryota</taxon>
        <taxon>Metazoa</taxon>
        <taxon>Ecdysozoa</taxon>
        <taxon>Arthropoda</taxon>
        <taxon>Hexapoda</taxon>
        <taxon>Insecta</taxon>
        <taxon>Pterygota</taxon>
        <taxon>Neoptera</taxon>
        <taxon>Endopterygota</taxon>
        <taxon>Coleoptera</taxon>
        <taxon>Polyphaga</taxon>
        <taxon>Cucujiformia</taxon>
        <taxon>Tenebrionidae</taxon>
        <taxon>Zophobas</taxon>
    </lineage>
</organism>
<evidence type="ECO:0000313" key="8">
    <source>
        <dbReference type="EMBL" id="KAJ3653327.1"/>
    </source>
</evidence>
<feature type="transmembrane region" description="Helical" evidence="6">
    <location>
        <begin position="199"/>
        <end position="220"/>
    </location>
</feature>
<dbReference type="PANTHER" id="PTHR22950:SF349">
    <property type="entry name" value="AMINO ACID TRANSPORTER TRANSMEMBRANE DOMAIN-CONTAINING PROTEIN"/>
    <property type="match status" value="1"/>
</dbReference>
<keyword evidence="9" id="KW-1185">Reference proteome</keyword>
<name>A0AA38IBQ5_9CUCU</name>
<evidence type="ECO:0000256" key="1">
    <source>
        <dbReference type="ARBA" id="ARBA00004141"/>
    </source>
</evidence>
<evidence type="ECO:0000256" key="3">
    <source>
        <dbReference type="ARBA" id="ARBA00022989"/>
    </source>
</evidence>
<dbReference type="InterPro" id="IPR013057">
    <property type="entry name" value="AA_transpt_TM"/>
</dbReference>
<evidence type="ECO:0000313" key="9">
    <source>
        <dbReference type="Proteomes" id="UP001168821"/>
    </source>
</evidence>
<sequence length="459" mass="51616">MAQPATESSAKEAKPQDQRTFASQARTEDVTGEKPPNGYWTTMMHFAKGYVGTGIFAMGEGYKNSGLIGGTVLLFLIGFINVNCQRILIRTAEKINQEEGKEVKPSFAETVQYTLNNSKLACLKNNAKTLGWFTNFSVVGCELGFCCVYYVFIADHLLEIASNHNLLNHKQPESIHIVLLIMLIPMWASTFLRNLKLLLPLSIIANILIWSGVIIVFYYTTYEGLPPASDRYLLSPLERWPLYFGTVLYAFEGITFILPLRNEMKRPEQFINWYGVLNVGMVFVMILYFFVGMLSYWKYGEDVESSVFLNLTQEDKNMSDVINVIVSIAILFTFTLHMYIPFEVTFPLIYRKYGPFKHGIVVAALYRSSLVLTTWTLANVVPFLGLFISLIGATGGSFLTLIMPPILEMIAFQGELGIVIIVKDILILILGVVGSAFGTVMAIIAIVNKFRVEYFGEEL</sequence>
<dbReference type="Proteomes" id="UP001168821">
    <property type="component" value="Unassembled WGS sequence"/>
</dbReference>
<dbReference type="Pfam" id="PF01490">
    <property type="entry name" value="Aa_trans"/>
    <property type="match status" value="1"/>
</dbReference>